<feature type="region of interest" description="Disordered" evidence="4">
    <location>
        <begin position="79"/>
        <end position="107"/>
    </location>
</feature>
<evidence type="ECO:0000256" key="4">
    <source>
        <dbReference type="SAM" id="MobiDB-lite"/>
    </source>
</evidence>
<keyword evidence="6" id="KW-1185">Reference proteome</keyword>
<dbReference type="SUPFAM" id="SSF54565">
    <property type="entry name" value="Ribosomal protein S16"/>
    <property type="match status" value="1"/>
</dbReference>
<protein>
    <recommendedName>
        <fullName evidence="7">Ribosomal protein S16</fullName>
    </recommendedName>
</protein>
<dbReference type="Proteomes" id="UP000761534">
    <property type="component" value="Unassembled WGS sequence"/>
</dbReference>
<dbReference type="InterPro" id="IPR023803">
    <property type="entry name" value="Ribosomal_bS16_dom_sf"/>
</dbReference>
<proteinExistence type="inferred from homology"/>
<evidence type="ECO:0000313" key="5">
    <source>
        <dbReference type="EMBL" id="KAA8902665.1"/>
    </source>
</evidence>
<dbReference type="GO" id="GO:0005763">
    <property type="term" value="C:mitochondrial small ribosomal subunit"/>
    <property type="evidence" value="ECO:0007669"/>
    <property type="project" value="TreeGrafter"/>
</dbReference>
<dbReference type="VEuPathDB" id="FungiDB:TRICI_005832"/>
<feature type="compositionally biased region" description="Basic and acidic residues" evidence="4">
    <location>
        <begin position="92"/>
        <end position="107"/>
    </location>
</feature>
<sequence length="107" mass="12133">MISCCVLTFNRTQRDSLPIEVIGTYDPIPAPRTKEQIERGEKPVKDIRLDFHRSKYWIGVGAQPSETVARLFKKAGILPPQWPGPNKGPRVPKREQVEGIKALNENK</sequence>
<dbReference type="InterPro" id="IPR000307">
    <property type="entry name" value="Ribosomal_bS16"/>
</dbReference>
<comment type="similarity">
    <text evidence="1">Belongs to the bacterial ribosomal protein bS16 family.</text>
</comment>
<reference evidence="5" key="1">
    <citation type="journal article" date="2019" name="G3 (Bethesda)">
        <title>Genome Assemblies of Two Rare Opportunistic Yeast Pathogens: Diutina rugosa (syn. Candida rugosa) and Trichomonascus ciferrii (syn. Candida ciferrii).</title>
        <authorList>
            <person name="Mixao V."/>
            <person name="Saus E."/>
            <person name="Hansen A.P."/>
            <person name="Lass-Florl C."/>
            <person name="Gabaldon T."/>
        </authorList>
    </citation>
    <scope>NUCLEOTIDE SEQUENCE</scope>
    <source>
        <strain evidence="5">CBS 4856</strain>
    </source>
</reference>
<dbReference type="PANTHER" id="PTHR12919:SF20">
    <property type="entry name" value="SMALL RIBOSOMAL SUBUNIT PROTEIN BS16M"/>
    <property type="match status" value="1"/>
</dbReference>
<dbReference type="Pfam" id="PF00886">
    <property type="entry name" value="Ribosomal_S16"/>
    <property type="match status" value="1"/>
</dbReference>
<dbReference type="PANTHER" id="PTHR12919">
    <property type="entry name" value="30S RIBOSOMAL PROTEIN S16"/>
    <property type="match status" value="1"/>
</dbReference>
<accession>A0A642UTL3</accession>
<dbReference type="NCBIfam" id="TIGR00002">
    <property type="entry name" value="S16"/>
    <property type="match status" value="1"/>
</dbReference>
<evidence type="ECO:0000256" key="2">
    <source>
        <dbReference type="ARBA" id="ARBA00022980"/>
    </source>
</evidence>
<evidence type="ECO:0000256" key="1">
    <source>
        <dbReference type="ARBA" id="ARBA00006668"/>
    </source>
</evidence>
<dbReference type="OrthoDB" id="407221at2759"/>
<dbReference type="Gene3D" id="3.30.1320.10">
    <property type="match status" value="1"/>
</dbReference>
<dbReference type="AlphaFoldDB" id="A0A642UTL3"/>
<comment type="caution">
    <text evidence="5">The sequence shown here is derived from an EMBL/GenBank/DDBJ whole genome shotgun (WGS) entry which is preliminary data.</text>
</comment>
<organism evidence="5 6">
    <name type="scientific">Trichomonascus ciferrii</name>
    <dbReference type="NCBI Taxonomy" id="44093"/>
    <lineage>
        <taxon>Eukaryota</taxon>
        <taxon>Fungi</taxon>
        <taxon>Dikarya</taxon>
        <taxon>Ascomycota</taxon>
        <taxon>Saccharomycotina</taxon>
        <taxon>Dipodascomycetes</taxon>
        <taxon>Dipodascales</taxon>
        <taxon>Trichomonascaceae</taxon>
        <taxon>Trichomonascus</taxon>
        <taxon>Trichomonascus ciferrii complex</taxon>
    </lineage>
</organism>
<dbReference type="GO" id="GO:0003735">
    <property type="term" value="F:structural constituent of ribosome"/>
    <property type="evidence" value="ECO:0007669"/>
    <property type="project" value="InterPro"/>
</dbReference>
<dbReference type="EMBL" id="SWFS01000460">
    <property type="protein sequence ID" value="KAA8902665.1"/>
    <property type="molecule type" value="Genomic_DNA"/>
</dbReference>
<name>A0A642UTL3_9ASCO</name>
<dbReference type="GO" id="GO:0032543">
    <property type="term" value="P:mitochondrial translation"/>
    <property type="evidence" value="ECO:0007669"/>
    <property type="project" value="TreeGrafter"/>
</dbReference>
<gene>
    <name evidence="5" type="ORF">TRICI_005832</name>
</gene>
<evidence type="ECO:0000313" key="6">
    <source>
        <dbReference type="Proteomes" id="UP000761534"/>
    </source>
</evidence>
<evidence type="ECO:0008006" key="7">
    <source>
        <dbReference type="Google" id="ProtNLM"/>
    </source>
</evidence>
<keyword evidence="3" id="KW-0687">Ribonucleoprotein</keyword>
<evidence type="ECO:0000256" key="3">
    <source>
        <dbReference type="ARBA" id="ARBA00023274"/>
    </source>
</evidence>
<keyword evidence="2" id="KW-0689">Ribosomal protein</keyword>